<reference evidence="10" key="1">
    <citation type="submission" date="2016-10" db="EMBL/GenBank/DDBJ databases">
        <title>Sequence of Gallionella enrichment culture.</title>
        <authorList>
            <person name="Poehlein A."/>
            <person name="Muehling M."/>
            <person name="Daniel R."/>
        </authorList>
    </citation>
    <scope>NUCLEOTIDE SEQUENCE</scope>
</reference>
<evidence type="ECO:0000256" key="6">
    <source>
        <dbReference type="ARBA" id="ARBA00041324"/>
    </source>
</evidence>
<protein>
    <recommendedName>
        <fullName evidence="2">phosphoribosylglycinamide formyltransferase 1</fullName>
        <ecNumber evidence="2">2.1.2.2</ecNumber>
    </recommendedName>
    <alternativeName>
        <fullName evidence="7">5'-phosphoribosylglycinamide transformylase</fullName>
    </alternativeName>
    <alternativeName>
        <fullName evidence="6">GAR transformylase</fullName>
    </alternativeName>
</protein>
<name>A0A1J5PEX4_9ZZZZ</name>
<accession>A0A1J5PEX4</accession>
<dbReference type="AlphaFoldDB" id="A0A1J5PEX4"/>
<dbReference type="HAMAP" id="MF_01930">
    <property type="entry name" value="PurN"/>
    <property type="match status" value="1"/>
</dbReference>
<evidence type="ECO:0000256" key="4">
    <source>
        <dbReference type="ARBA" id="ARBA00022755"/>
    </source>
</evidence>
<dbReference type="UniPathway" id="UPA00074">
    <property type="reaction ID" value="UER00126"/>
</dbReference>
<evidence type="ECO:0000259" key="9">
    <source>
        <dbReference type="Pfam" id="PF00551"/>
    </source>
</evidence>
<dbReference type="GO" id="GO:0005829">
    <property type="term" value="C:cytosol"/>
    <property type="evidence" value="ECO:0007669"/>
    <property type="project" value="TreeGrafter"/>
</dbReference>
<comment type="catalytic activity">
    <reaction evidence="8">
        <text>N(1)-(5-phospho-beta-D-ribosyl)glycinamide + (6R)-10-formyltetrahydrofolate = N(2)-formyl-N(1)-(5-phospho-beta-D-ribosyl)glycinamide + (6S)-5,6,7,8-tetrahydrofolate + H(+)</text>
        <dbReference type="Rhea" id="RHEA:15053"/>
        <dbReference type="ChEBI" id="CHEBI:15378"/>
        <dbReference type="ChEBI" id="CHEBI:57453"/>
        <dbReference type="ChEBI" id="CHEBI:143788"/>
        <dbReference type="ChEBI" id="CHEBI:147286"/>
        <dbReference type="ChEBI" id="CHEBI:195366"/>
        <dbReference type="EC" id="2.1.2.2"/>
    </reaction>
</comment>
<keyword evidence="3 10" id="KW-0808">Transferase</keyword>
<evidence type="ECO:0000313" key="10">
    <source>
        <dbReference type="EMBL" id="OIQ69320.1"/>
    </source>
</evidence>
<dbReference type="Gene3D" id="3.40.50.170">
    <property type="entry name" value="Formyl transferase, N-terminal domain"/>
    <property type="match status" value="1"/>
</dbReference>
<dbReference type="SUPFAM" id="SSF53328">
    <property type="entry name" value="Formyltransferase"/>
    <property type="match status" value="1"/>
</dbReference>
<keyword evidence="4" id="KW-0658">Purine biosynthesis</keyword>
<dbReference type="GO" id="GO:0006189">
    <property type="term" value="P:'de novo' IMP biosynthetic process"/>
    <property type="evidence" value="ECO:0007669"/>
    <property type="project" value="UniProtKB-UniPathway"/>
</dbReference>
<evidence type="ECO:0000256" key="7">
    <source>
        <dbReference type="ARBA" id="ARBA00041682"/>
    </source>
</evidence>
<gene>
    <name evidence="10" type="primary">purN_14</name>
    <name evidence="10" type="ORF">GALL_490820</name>
</gene>
<proteinExistence type="inferred from homology"/>
<dbReference type="EC" id="2.1.2.2" evidence="2"/>
<feature type="domain" description="Formyl transferase N-terminal" evidence="9">
    <location>
        <begin position="7"/>
        <end position="189"/>
    </location>
</feature>
<dbReference type="PANTHER" id="PTHR43369:SF2">
    <property type="entry name" value="PHOSPHORIBOSYLGLYCINAMIDE FORMYLTRANSFERASE"/>
    <property type="match status" value="1"/>
</dbReference>
<evidence type="ECO:0000256" key="5">
    <source>
        <dbReference type="ARBA" id="ARBA00038440"/>
    </source>
</evidence>
<dbReference type="InterPro" id="IPR001555">
    <property type="entry name" value="GART_AS"/>
</dbReference>
<dbReference type="Pfam" id="PF00551">
    <property type="entry name" value="Formyl_trans_N"/>
    <property type="match status" value="1"/>
</dbReference>
<comment type="caution">
    <text evidence="10">The sequence shown here is derived from an EMBL/GenBank/DDBJ whole genome shotgun (WGS) entry which is preliminary data.</text>
</comment>
<dbReference type="EMBL" id="MLJW01004794">
    <property type="protein sequence ID" value="OIQ69320.1"/>
    <property type="molecule type" value="Genomic_DNA"/>
</dbReference>
<dbReference type="InterPro" id="IPR004607">
    <property type="entry name" value="GART"/>
</dbReference>
<dbReference type="InterPro" id="IPR002376">
    <property type="entry name" value="Formyl_transf_N"/>
</dbReference>
<evidence type="ECO:0000256" key="2">
    <source>
        <dbReference type="ARBA" id="ARBA00012254"/>
    </source>
</evidence>
<evidence type="ECO:0000256" key="8">
    <source>
        <dbReference type="ARBA" id="ARBA00047664"/>
    </source>
</evidence>
<evidence type="ECO:0000256" key="1">
    <source>
        <dbReference type="ARBA" id="ARBA00005054"/>
    </source>
</evidence>
<dbReference type="CDD" id="cd08645">
    <property type="entry name" value="FMT_core_GART"/>
    <property type="match status" value="1"/>
</dbReference>
<sequence length="200" mass="21177">MITRPLKLGFLASRNGSSLRAIVGAIGTGQLDAEARLVVSNNKAAPALAFAAEAGIPALCIPTQADPGAADRRLAEALRDAGVEILVLSGYLRRLGPITLGAYRDRILNIHPGPLPAFGGEGMYGRKVHEAVIASGVAEGGITIHLVDEEYDHGAVLARRAVPISPGETSDSLEAKVTRLEPEFFVETLQRISRDELRLP</sequence>
<comment type="similarity">
    <text evidence="5">Belongs to the GART family.</text>
</comment>
<dbReference type="PANTHER" id="PTHR43369">
    <property type="entry name" value="PHOSPHORIBOSYLGLYCINAMIDE FORMYLTRANSFERASE"/>
    <property type="match status" value="1"/>
</dbReference>
<organism evidence="10">
    <name type="scientific">mine drainage metagenome</name>
    <dbReference type="NCBI Taxonomy" id="410659"/>
    <lineage>
        <taxon>unclassified sequences</taxon>
        <taxon>metagenomes</taxon>
        <taxon>ecological metagenomes</taxon>
    </lineage>
</organism>
<dbReference type="InterPro" id="IPR036477">
    <property type="entry name" value="Formyl_transf_N_sf"/>
</dbReference>
<dbReference type="GO" id="GO:0004644">
    <property type="term" value="F:phosphoribosylglycinamide formyltransferase activity"/>
    <property type="evidence" value="ECO:0007669"/>
    <property type="project" value="UniProtKB-EC"/>
</dbReference>
<evidence type="ECO:0000256" key="3">
    <source>
        <dbReference type="ARBA" id="ARBA00022679"/>
    </source>
</evidence>
<comment type="pathway">
    <text evidence="1">Purine metabolism; IMP biosynthesis via de novo pathway; N(2)-formyl-N(1)-(5-phospho-D-ribosyl)glycinamide from N(1)-(5-phospho-D-ribosyl)glycinamide (10-formyl THF route): step 1/1.</text>
</comment>
<dbReference type="PROSITE" id="PS00373">
    <property type="entry name" value="GART"/>
    <property type="match status" value="1"/>
</dbReference>